<dbReference type="RefSeq" id="WP_035167925.1">
    <property type="nucleotide sequence ID" value="NZ_CP018906.1"/>
</dbReference>
<dbReference type="AlphaFoldDB" id="A0A1S6QIN0"/>
<dbReference type="Proteomes" id="UP000030361">
    <property type="component" value="Chromosome"/>
</dbReference>
<reference evidence="2 3" key="1">
    <citation type="journal article" date="2015" name="Genome Announc.">
        <title>Genome Sequence of Lactobacillus curieae CCTCC M 2011381T, a Novel Producer of Gamma-aminobutyric Acid.</title>
        <authorList>
            <person name="Wang Y."/>
            <person name="Wang Y."/>
            <person name="Lang C."/>
            <person name="Wei D."/>
            <person name="Xu P."/>
            <person name="Xie J."/>
        </authorList>
    </citation>
    <scope>NUCLEOTIDE SEQUENCE [LARGE SCALE GENOMIC DNA]</scope>
    <source>
        <strain evidence="2 3">CCTCC M 2011381</strain>
    </source>
</reference>
<feature type="transmembrane region" description="Helical" evidence="1">
    <location>
        <begin position="76"/>
        <end position="95"/>
    </location>
</feature>
<name>A0A1S6QIN0_9LACO</name>
<accession>A0A1S6QIN0</accession>
<evidence type="ECO:0000313" key="2">
    <source>
        <dbReference type="EMBL" id="AQW21466.1"/>
    </source>
</evidence>
<evidence type="ECO:0000313" key="3">
    <source>
        <dbReference type="Proteomes" id="UP000030361"/>
    </source>
</evidence>
<sequence length="124" mass="13644">MKTINGFNILSLIVISLGLLGSCLALSADIWFSNMGYYTGPDTWYGHPQWLLQNVTFFLVIVCVATLWIKKSNAVIIILATIVALLLIFNLTLPYDATFNIWSGTIVPGSIGLYVILHVLIKGV</sequence>
<keyword evidence="1" id="KW-0812">Transmembrane</keyword>
<keyword evidence="3" id="KW-1185">Reference proteome</keyword>
<organism evidence="2 3">
    <name type="scientific">Lentilactobacillus curieae</name>
    <dbReference type="NCBI Taxonomy" id="1138822"/>
    <lineage>
        <taxon>Bacteria</taxon>
        <taxon>Bacillati</taxon>
        <taxon>Bacillota</taxon>
        <taxon>Bacilli</taxon>
        <taxon>Lactobacillales</taxon>
        <taxon>Lactobacillaceae</taxon>
        <taxon>Lentilactobacillus</taxon>
    </lineage>
</organism>
<dbReference type="KEGG" id="lcu:PL11_005720"/>
<keyword evidence="1" id="KW-0472">Membrane</keyword>
<evidence type="ECO:0000256" key="1">
    <source>
        <dbReference type="SAM" id="Phobius"/>
    </source>
</evidence>
<proteinExistence type="predicted"/>
<protein>
    <submittedName>
        <fullName evidence="2">Uncharacterized protein</fullName>
    </submittedName>
</protein>
<dbReference type="PROSITE" id="PS51257">
    <property type="entry name" value="PROKAR_LIPOPROTEIN"/>
    <property type="match status" value="1"/>
</dbReference>
<keyword evidence="1" id="KW-1133">Transmembrane helix</keyword>
<gene>
    <name evidence="2" type="ORF">PL11_005720</name>
</gene>
<feature type="transmembrane region" description="Helical" evidence="1">
    <location>
        <begin position="101"/>
        <end position="121"/>
    </location>
</feature>
<feature type="transmembrane region" description="Helical" evidence="1">
    <location>
        <begin position="51"/>
        <end position="69"/>
    </location>
</feature>
<dbReference type="EMBL" id="CP018906">
    <property type="protein sequence ID" value="AQW21466.1"/>
    <property type="molecule type" value="Genomic_DNA"/>
</dbReference>